<dbReference type="EMBL" id="MT143109">
    <property type="protein sequence ID" value="QJA92946.1"/>
    <property type="molecule type" value="Genomic_DNA"/>
</dbReference>
<gene>
    <name evidence="1" type="ORF">MM415B04403_0008</name>
</gene>
<organism evidence="1">
    <name type="scientific">viral metagenome</name>
    <dbReference type="NCBI Taxonomy" id="1070528"/>
    <lineage>
        <taxon>unclassified sequences</taxon>
        <taxon>metagenomes</taxon>
        <taxon>organismal metagenomes</taxon>
    </lineage>
</organism>
<reference evidence="1" key="1">
    <citation type="submission" date="2020-03" db="EMBL/GenBank/DDBJ databases">
        <title>The deep terrestrial virosphere.</title>
        <authorList>
            <person name="Holmfeldt K."/>
            <person name="Nilsson E."/>
            <person name="Simone D."/>
            <person name="Lopez-Fernandez M."/>
            <person name="Wu X."/>
            <person name="de Brujin I."/>
            <person name="Lundin D."/>
            <person name="Andersson A."/>
            <person name="Bertilsson S."/>
            <person name="Dopson M."/>
        </authorList>
    </citation>
    <scope>NUCLEOTIDE SEQUENCE</scope>
    <source>
        <strain evidence="1">MM415B04403</strain>
    </source>
</reference>
<name>A0A6M3LD00_9ZZZZ</name>
<dbReference type="AlphaFoldDB" id="A0A6M3LD00"/>
<protein>
    <submittedName>
        <fullName evidence="1">Uncharacterized protein</fullName>
    </submittedName>
</protein>
<sequence>MLIKYVKDNRGQRIGVVVAIDKDRIGWSKCNFSKGDKFDKKRGRYIAEKRAGKYIYDDDFYFFTNHKIPNILHGDILEMVDRAENYFWKDKVE</sequence>
<evidence type="ECO:0000313" key="1">
    <source>
        <dbReference type="EMBL" id="QJA92946.1"/>
    </source>
</evidence>
<proteinExistence type="predicted"/>
<accession>A0A6M3LD00</accession>